<keyword evidence="4" id="KW-0808">Transferase</keyword>
<dbReference type="Gene3D" id="3.40.50.2000">
    <property type="entry name" value="Glycogen Phosphorylase B"/>
    <property type="match status" value="2"/>
</dbReference>
<dbReference type="CDD" id="cd03791">
    <property type="entry name" value="GT5_Glycogen_synthase_DULL1-like"/>
    <property type="match status" value="1"/>
</dbReference>
<feature type="domain" description="Starch synthase catalytic" evidence="5">
    <location>
        <begin position="1"/>
        <end position="260"/>
    </location>
</feature>
<keyword evidence="3" id="KW-0328">Glycosyltransferase</keyword>
<evidence type="ECO:0000313" key="6">
    <source>
        <dbReference type="EMBL" id="NMH64662.1"/>
    </source>
</evidence>
<gene>
    <name evidence="6" type="ORF">HC757_05705</name>
</gene>
<reference evidence="6" key="1">
    <citation type="submission" date="2020-04" db="EMBL/GenBank/DDBJ databases">
        <title>Description of Shewanella salipaludis sp. nov., isolated from a salt marsh.</title>
        <authorList>
            <person name="Park S."/>
            <person name="Yoon J.-H."/>
        </authorList>
    </citation>
    <scope>NUCLEOTIDE SEQUENCE</scope>
    <source>
        <strain evidence="6">SHSM-M6</strain>
    </source>
</reference>
<evidence type="ECO:0000256" key="1">
    <source>
        <dbReference type="ARBA" id="ARBA00001478"/>
    </source>
</evidence>
<accession>A0A972FS20</accession>
<dbReference type="InterPro" id="IPR013534">
    <property type="entry name" value="Starch_synth_cat_dom"/>
</dbReference>
<name>A0A972FS20_9GAMM</name>
<dbReference type="PANTHER" id="PTHR45825:SF11">
    <property type="entry name" value="ALPHA AMYLASE DOMAIN-CONTAINING PROTEIN"/>
    <property type="match status" value="1"/>
</dbReference>
<comment type="caution">
    <text evidence="6">The sequence shown here is derived from an EMBL/GenBank/DDBJ whole genome shotgun (WGS) entry which is preliminary data.</text>
</comment>
<evidence type="ECO:0000256" key="2">
    <source>
        <dbReference type="ARBA" id="ARBA00012588"/>
    </source>
</evidence>
<dbReference type="Proteomes" id="UP000737113">
    <property type="component" value="Unassembled WGS sequence"/>
</dbReference>
<dbReference type="SUPFAM" id="SSF53756">
    <property type="entry name" value="UDP-Glycosyltransferase/glycogen phosphorylase"/>
    <property type="match status" value="1"/>
</dbReference>
<protein>
    <recommendedName>
        <fullName evidence="2">starch synthase</fullName>
        <ecNumber evidence="2">2.4.1.21</ecNumber>
    </recommendedName>
</protein>
<dbReference type="Pfam" id="PF08323">
    <property type="entry name" value="Glyco_transf_5"/>
    <property type="match status" value="1"/>
</dbReference>
<dbReference type="GO" id="GO:0009011">
    <property type="term" value="F:alpha-1,4-glucan glucosyltransferase (ADP-glucose donor) activity"/>
    <property type="evidence" value="ECO:0007669"/>
    <property type="project" value="UniProtKB-EC"/>
</dbReference>
<dbReference type="PANTHER" id="PTHR45825">
    <property type="entry name" value="GRANULE-BOUND STARCH SYNTHASE 1, CHLOROPLASTIC/AMYLOPLASTIC"/>
    <property type="match status" value="1"/>
</dbReference>
<evidence type="ECO:0000259" key="5">
    <source>
        <dbReference type="Pfam" id="PF08323"/>
    </source>
</evidence>
<proteinExistence type="predicted"/>
<organism evidence="6 7">
    <name type="scientific">Shewanella salipaludis</name>
    <dbReference type="NCBI Taxonomy" id="2723052"/>
    <lineage>
        <taxon>Bacteria</taxon>
        <taxon>Pseudomonadati</taxon>
        <taxon>Pseudomonadota</taxon>
        <taxon>Gammaproteobacteria</taxon>
        <taxon>Alteromonadales</taxon>
        <taxon>Shewanellaceae</taxon>
        <taxon>Shewanella</taxon>
    </lineage>
</organism>
<dbReference type="GO" id="GO:0005829">
    <property type="term" value="C:cytosol"/>
    <property type="evidence" value="ECO:0007669"/>
    <property type="project" value="TreeGrafter"/>
</dbReference>
<dbReference type="AlphaFoldDB" id="A0A972FS20"/>
<dbReference type="RefSeq" id="WP_169563629.1">
    <property type="nucleotide sequence ID" value="NZ_JAAXYH010000003.1"/>
</dbReference>
<evidence type="ECO:0000256" key="3">
    <source>
        <dbReference type="ARBA" id="ARBA00022676"/>
    </source>
</evidence>
<comment type="catalytic activity">
    <reaction evidence="1">
        <text>[(1-&gt;4)-alpha-D-glucosyl](n) + ADP-alpha-D-glucose = [(1-&gt;4)-alpha-D-glucosyl](n+1) + ADP + H(+)</text>
        <dbReference type="Rhea" id="RHEA:18189"/>
        <dbReference type="Rhea" id="RHEA-COMP:9584"/>
        <dbReference type="Rhea" id="RHEA-COMP:9587"/>
        <dbReference type="ChEBI" id="CHEBI:15378"/>
        <dbReference type="ChEBI" id="CHEBI:15444"/>
        <dbReference type="ChEBI" id="CHEBI:57498"/>
        <dbReference type="ChEBI" id="CHEBI:456216"/>
        <dbReference type="EC" id="2.4.1.21"/>
    </reaction>
</comment>
<sequence>MLAAENAALEHAKVGGMADVIRDLPPALAEQGLLVDVVMPGYGFLPAMAGAELMAELSVAFGGRRERVEVYRAAHPLLEGAHIYLLEHGLFVTEHGGIYCDGSPDRPFAEDATKFALWCAAVAGALLNGLIPMPEVLHLHDWHAGLFAMLRAFAPEYRSLRAVPCVFTIHNLALQGIRPVRHEASSLAAWFPGLLRDLDSEQLAQILDPRYPQCVNPMRAGIVLSDRVHLVSPSYAREVLQASCSEKGFFGGEGLEADLRLKSQQGRLLGILNGCHYDGAAAATSRDFSLILSAAEQALMLWQGPRQLTPALDTLALCRIAGLWRALDRGRAPDFLLTSVGRLTDQKVLILRQPWAEGQNLLQCLLTRLRALRPGALFIMLGSGDAAIAAEFRRQAAGFDNFLFLNGYDEALAEHLYRAGDLFLMPSSFEPCGISQMLAMRAGQVCLVHGVGGLKDTVTDGETGLVFSGRDLREQGQELLDKLEQALAGFGSPAWHRLATAAAGQRFDWQTIAGIYRRELYRLPSD</sequence>
<dbReference type="EMBL" id="JAAXYH010000003">
    <property type="protein sequence ID" value="NMH64662.1"/>
    <property type="molecule type" value="Genomic_DNA"/>
</dbReference>
<keyword evidence="7" id="KW-1185">Reference proteome</keyword>
<evidence type="ECO:0000313" key="7">
    <source>
        <dbReference type="Proteomes" id="UP000737113"/>
    </source>
</evidence>
<dbReference type="GO" id="GO:0005978">
    <property type="term" value="P:glycogen biosynthetic process"/>
    <property type="evidence" value="ECO:0007669"/>
    <property type="project" value="TreeGrafter"/>
</dbReference>
<dbReference type="EC" id="2.4.1.21" evidence="2"/>
<evidence type="ECO:0000256" key="4">
    <source>
        <dbReference type="ARBA" id="ARBA00022679"/>
    </source>
</evidence>
<dbReference type="Pfam" id="PF13692">
    <property type="entry name" value="Glyco_trans_1_4"/>
    <property type="match status" value="1"/>
</dbReference>